<dbReference type="SUPFAM" id="SSF52540">
    <property type="entry name" value="P-loop containing nucleoside triphosphate hydrolases"/>
    <property type="match status" value="1"/>
</dbReference>
<evidence type="ECO:0000256" key="4">
    <source>
        <dbReference type="ARBA" id="ARBA00022741"/>
    </source>
</evidence>
<evidence type="ECO:0000256" key="2">
    <source>
        <dbReference type="ARBA" id="ARBA00011903"/>
    </source>
</evidence>
<feature type="transmembrane region" description="Helical" evidence="9">
    <location>
        <begin position="15"/>
        <end position="35"/>
    </location>
</feature>
<keyword evidence="9" id="KW-1133">Transmembrane helix</keyword>
<keyword evidence="9" id="KW-0472">Membrane</keyword>
<dbReference type="Gene3D" id="3.40.50.300">
    <property type="entry name" value="P-loop containing nucleotide triphosphate hydrolases"/>
    <property type="match status" value="1"/>
</dbReference>
<keyword evidence="5" id="KW-0418">Kinase</keyword>
<evidence type="ECO:0000256" key="5">
    <source>
        <dbReference type="ARBA" id="ARBA00022777"/>
    </source>
</evidence>
<evidence type="ECO:0000256" key="9">
    <source>
        <dbReference type="SAM" id="Phobius"/>
    </source>
</evidence>
<proteinExistence type="inferred from homology"/>
<dbReference type="GO" id="GO:0042802">
    <property type="term" value="F:identical protein binding"/>
    <property type="evidence" value="ECO:0007669"/>
    <property type="project" value="UniProtKB-ARBA"/>
</dbReference>
<dbReference type="KEGG" id="hbq:QI031_30975"/>
<evidence type="ECO:0000259" key="11">
    <source>
        <dbReference type="Pfam" id="PF13807"/>
    </source>
</evidence>
<evidence type="ECO:0000256" key="8">
    <source>
        <dbReference type="ARBA" id="ARBA00051245"/>
    </source>
</evidence>
<keyword evidence="4" id="KW-0547">Nucleotide-binding</keyword>
<name>A0AAJ6NYT4_9CYAN</name>
<dbReference type="GO" id="GO:0005524">
    <property type="term" value="F:ATP binding"/>
    <property type="evidence" value="ECO:0007669"/>
    <property type="project" value="UniProtKB-KW"/>
</dbReference>
<dbReference type="GO" id="GO:0005886">
    <property type="term" value="C:plasma membrane"/>
    <property type="evidence" value="ECO:0007669"/>
    <property type="project" value="UniProtKB-ARBA"/>
</dbReference>
<keyword evidence="13" id="KW-1185">Reference proteome</keyword>
<dbReference type="RefSeq" id="WP_281486188.1">
    <property type="nucleotide sequence ID" value="NZ_CP124544.1"/>
</dbReference>
<dbReference type="FunFam" id="3.40.50.300:FF:000527">
    <property type="entry name" value="Tyrosine-protein kinase etk"/>
    <property type="match status" value="1"/>
</dbReference>
<dbReference type="InterPro" id="IPR005702">
    <property type="entry name" value="Wzc-like_C"/>
</dbReference>
<dbReference type="EC" id="2.7.10.2" evidence="2"/>
<dbReference type="Pfam" id="PF13614">
    <property type="entry name" value="AAA_31"/>
    <property type="match status" value="1"/>
</dbReference>
<dbReference type="PANTHER" id="PTHR32309:SF13">
    <property type="entry name" value="FERRIC ENTEROBACTIN TRANSPORT PROTEIN FEPE"/>
    <property type="match status" value="1"/>
</dbReference>
<keyword evidence="6" id="KW-0067">ATP-binding</keyword>
<reference evidence="12 13" key="1">
    <citation type="journal article" date="2023" name="Limnol Oceanogr Lett">
        <title>Environmental adaptations by the intertidal Antarctic cyanobacterium Halotia branconii CENA392 as revealed using long-read genome sequencing.</title>
        <authorList>
            <person name="Dextro R.B."/>
            <person name="Delbaje E."/>
            <person name="Freitas P.N.N."/>
            <person name="Geraldes V."/>
            <person name="Pinto E."/>
            <person name="Long P.F."/>
            <person name="Fiore M.F."/>
        </authorList>
    </citation>
    <scope>NUCLEOTIDE SEQUENCE [LARGE SCALE GENOMIC DNA]</scope>
    <source>
        <strain evidence="12 13">CENA392</strain>
        <plasmid evidence="12 13">unnamed1</plasmid>
    </source>
</reference>
<comment type="catalytic activity">
    <reaction evidence="8">
        <text>L-tyrosyl-[protein] + ATP = O-phospho-L-tyrosyl-[protein] + ADP + H(+)</text>
        <dbReference type="Rhea" id="RHEA:10596"/>
        <dbReference type="Rhea" id="RHEA-COMP:10136"/>
        <dbReference type="Rhea" id="RHEA-COMP:20101"/>
        <dbReference type="ChEBI" id="CHEBI:15378"/>
        <dbReference type="ChEBI" id="CHEBI:30616"/>
        <dbReference type="ChEBI" id="CHEBI:46858"/>
        <dbReference type="ChEBI" id="CHEBI:61978"/>
        <dbReference type="ChEBI" id="CHEBI:456216"/>
        <dbReference type="EC" id="2.7.10.2"/>
    </reaction>
</comment>
<geneLocation type="plasmid" evidence="12 13">
    <name>unnamed1</name>
</geneLocation>
<keyword evidence="12" id="KW-0614">Plasmid</keyword>
<dbReference type="Pfam" id="PF13807">
    <property type="entry name" value="GNVR"/>
    <property type="match status" value="1"/>
</dbReference>
<evidence type="ECO:0000256" key="6">
    <source>
        <dbReference type="ARBA" id="ARBA00022840"/>
    </source>
</evidence>
<organism evidence="12 13">
    <name type="scientific">Halotia branconii CENA392</name>
    <dbReference type="NCBI Taxonomy" id="1539056"/>
    <lineage>
        <taxon>Bacteria</taxon>
        <taxon>Bacillati</taxon>
        <taxon>Cyanobacteriota</taxon>
        <taxon>Cyanophyceae</taxon>
        <taxon>Nostocales</taxon>
        <taxon>Nodulariaceae</taxon>
        <taxon>Halotia</taxon>
    </lineage>
</organism>
<dbReference type="EMBL" id="CP124544">
    <property type="protein sequence ID" value="WGV28986.1"/>
    <property type="molecule type" value="Genomic_DNA"/>
</dbReference>
<dbReference type="PANTHER" id="PTHR32309">
    <property type="entry name" value="TYROSINE-PROTEIN KINASE"/>
    <property type="match status" value="1"/>
</dbReference>
<keyword evidence="7" id="KW-0829">Tyrosine-protein kinase</keyword>
<evidence type="ECO:0000256" key="3">
    <source>
        <dbReference type="ARBA" id="ARBA00022679"/>
    </source>
</evidence>
<dbReference type="GO" id="GO:0004715">
    <property type="term" value="F:non-membrane spanning protein tyrosine kinase activity"/>
    <property type="evidence" value="ECO:0007669"/>
    <property type="project" value="UniProtKB-EC"/>
</dbReference>
<dbReference type="NCBIfam" id="TIGR01007">
    <property type="entry name" value="eps_fam"/>
    <property type="match status" value="1"/>
</dbReference>
<evidence type="ECO:0000256" key="7">
    <source>
        <dbReference type="ARBA" id="ARBA00023137"/>
    </source>
</evidence>
<dbReference type="AlphaFoldDB" id="A0AAJ6NYT4"/>
<evidence type="ECO:0000313" key="12">
    <source>
        <dbReference type="EMBL" id="WGV28986.1"/>
    </source>
</evidence>
<keyword evidence="9" id="KW-0812">Transmembrane</keyword>
<dbReference type="CDD" id="cd05387">
    <property type="entry name" value="BY-kinase"/>
    <property type="match status" value="1"/>
</dbReference>
<evidence type="ECO:0000259" key="10">
    <source>
        <dbReference type="Pfam" id="PF13614"/>
    </source>
</evidence>
<dbReference type="Proteomes" id="UP001223520">
    <property type="component" value="Plasmid unnamed1"/>
</dbReference>
<dbReference type="InterPro" id="IPR025669">
    <property type="entry name" value="AAA_dom"/>
</dbReference>
<feature type="domain" description="Tyrosine-protein kinase G-rich" evidence="11">
    <location>
        <begin position="371"/>
        <end position="442"/>
    </location>
</feature>
<sequence length="695" mass="76340">MEEHLQYWAILKRRWLPASIVFGLLLTLAIVKTVIETPVYQATSQLVLKKNSTSSLTGVGNQLGQLESSVSGRPMGTEVAVLRSLPIAERTINALHLNINPFAFLNELKVKNLENTDILELSYVDTDPRKAASIVNTLMKVYIENDINANRAQTRSARDFIAQQLPLRKAALQEAEQRLQVFKQQNRVLDLKAEAASSIAILTDLDRQMAATRSDLASQTARMESIKQLFGVSSQEAVVAGFVGESPSTTLVLGQLQDAQQKLELMRLRLTDTHPTVINLKEQEVVLKKELKRRIEQSFIGSAGRLNQSKNPENIVQLRGQGLQQGILGNYASVEAERLSLQVRLKALSQVIVSYRQRANTLPQLELQQRQLEREISATDTSYQNLLARYQELQVAENLQVSNALVVTPALIPGVPIKSRQYINLLQGLIGGLVLGAATAFVLEKFDKTVKTTQSAKDLLGYTLLGYIPPFNNGNLIPELIVKDKPNSPVSEAFRMLQTNLRVFNSEQPIKVTVVSSAVPKEGKSTIAANLAVSMSQLGRKVLLVDADLRNPSQYKIWKISNEVGLSHVLRNQSDLEEAVTEVVPNLEVLTAGELNNNPAALLDSSQMAVFVGQVAQKYDFVIIDTPPLTVAADATILGKLANGILFVVRPGVADTDNISLSKELLAKAHQNVLGIAINGIKANQQYSGYAMSKV</sequence>
<gene>
    <name evidence="12" type="ORF">QI031_30975</name>
</gene>
<feature type="domain" description="AAA" evidence="10">
    <location>
        <begin position="523"/>
        <end position="630"/>
    </location>
</feature>
<dbReference type="InterPro" id="IPR032807">
    <property type="entry name" value="GNVR"/>
</dbReference>
<protein>
    <recommendedName>
        <fullName evidence="2">non-specific protein-tyrosine kinase</fullName>
        <ecNumber evidence="2">2.7.10.2</ecNumber>
    </recommendedName>
</protein>
<dbReference type="InterPro" id="IPR050445">
    <property type="entry name" value="Bact_polysacc_biosynth/exp"/>
</dbReference>
<dbReference type="InterPro" id="IPR027417">
    <property type="entry name" value="P-loop_NTPase"/>
</dbReference>
<comment type="similarity">
    <text evidence="1">Belongs to the CpsD/CapB family.</text>
</comment>
<evidence type="ECO:0000313" key="13">
    <source>
        <dbReference type="Proteomes" id="UP001223520"/>
    </source>
</evidence>
<evidence type="ECO:0000256" key="1">
    <source>
        <dbReference type="ARBA" id="ARBA00007316"/>
    </source>
</evidence>
<keyword evidence="3 12" id="KW-0808">Transferase</keyword>
<accession>A0AAJ6NYT4</accession>